<dbReference type="Gene3D" id="3.40.630.30">
    <property type="match status" value="1"/>
</dbReference>
<protein>
    <submittedName>
        <fullName evidence="4">GNAT family N-acetyltransferase</fullName>
    </submittedName>
</protein>
<evidence type="ECO:0000313" key="4">
    <source>
        <dbReference type="EMBL" id="MDV2886852.1"/>
    </source>
</evidence>
<evidence type="ECO:0000256" key="2">
    <source>
        <dbReference type="ARBA" id="ARBA00023315"/>
    </source>
</evidence>
<dbReference type="GO" id="GO:0016747">
    <property type="term" value="F:acyltransferase activity, transferring groups other than amino-acyl groups"/>
    <property type="evidence" value="ECO:0007669"/>
    <property type="project" value="InterPro"/>
</dbReference>
<dbReference type="PROSITE" id="PS51186">
    <property type="entry name" value="GNAT"/>
    <property type="match status" value="1"/>
</dbReference>
<name>A0AAJ2NR87_ALKPS</name>
<dbReference type="PANTHER" id="PTHR43800:SF1">
    <property type="entry name" value="PEPTIDYL-LYSINE N-ACETYLTRANSFERASE YJAB"/>
    <property type="match status" value="1"/>
</dbReference>
<gene>
    <name evidence="4" type="ORF">RYX45_16790</name>
</gene>
<reference evidence="4" key="1">
    <citation type="submission" date="2023-10" db="EMBL/GenBank/DDBJ databases">
        <title>Screening of Alkalihalophilus pseudofirmusBZ-TG-HK211 and Its Alleviation of Salt Stress on Rapeseed Growth.</title>
        <authorList>
            <person name="Zhao B."/>
            <person name="Guo T."/>
        </authorList>
    </citation>
    <scope>NUCLEOTIDE SEQUENCE</scope>
    <source>
        <strain evidence="4">BZ-TG-HK211</strain>
    </source>
</reference>
<dbReference type="CDD" id="cd04301">
    <property type="entry name" value="NAT_SF"/>
    <property type="match status" value="1"/>
</dbReference>
<accession>A0AAJ2NR87</accession>
<dbReference type="RefSeq" id="WP_323467448.1">
    <property type="nucleotide sequence ID" value="NZ_CP144224.1"/>
</dbReference>
<dbReference type="AlphaFoldDB" id="A0AAJ2NR87"/>
<dbReference type="SUPFAM" id="SSF55729">
    <property type="entry name" value="Acyl-CoA N-acyltransferases (Nat)"/>
    <property type="match status" value="1"/>
</dbReference>
<dbReference type="InterPro" id="IPR016181">
    <property type="entry name" value="Acyl_CoA_acyltransferase"/>
</dbReference>
<dbReference type="EMBL" id="JAWJAY010000005">
    <property type="protein sequence ID" value="MDV2886852.1"/>
    <property type="molecule type" value="Genomic_DNA"/>
</dbReference>
<evidence type="ECO:0000259" key="3">
    <source>
        <dbReference type="PROSITE" id="PS51186"/>
    </source>
</evidence>
<dbReference type="Pfam" id="PF00583">
    <property type="entry name" value="Acetyltransf_1"/>
    <property type="match status" value="1"/>
</dbReference>
<dbReference type="InterPro" id="IPR000182">
    <property type="entry name" value="GNAT_dom"/>
</dbReference>
<proteinExistence type="predicted"/>
<organism evidence="4 5">
    <name type="scientific">Alkalihalophilus pseudofirmus</name>
    <name type="common">Bacillus pseudofirmus</name>
    <dbReference type="NCBI Taxonomy" id="79885"/>
    <lineage>
        <taxon>Bacteria</taxon>
        <taxon>Bacillati</taxon>
        <taxon>Bacillota</taxon>
        <taxon>Bacilli</taxon>
        <taxon>Bacillales</taxon>
        <taxon>Bacillaceae</taxon>
        <taxon>Alkalihalophilus</taxon>
    </lineage>
</organism>
<evidence type="ECO:0000313" key="5">
    <source>
        <dbReference type="Proteomes" id="UP001285636"/>
    </source>
</evidence>
<keyword evidence="2" id="KW-0012">Acyltransferase</keyword>
<dbReference type="PANTHER" id="PTHR43800">
    <property type="entry name" value="PEPTIDYL-LYSINE N-ACETYLTRANSFERASE YJAB"/>
    <property type="match status" value="1"/>
</dbReference>
<comment type="caution">
    <text evidence="4">The sequence shown here is derived from an EMBL/GenBank/DDBJ whole genome shotgun (WGS) entry which is preliminary data.</text>
</comment>
<feature type="domain" description="N-acetyltransferase" evidence="3">
    <location>
        <begin position="1"/>
        <end position="163"/>
    </location>
</feature>
<dbReference type="Proteomes" id="UP001285636">
    <property type="component" value="Unassembled WGS sequence"/>
</dbReference>
<sequence>MIRQAEVRDAKEIQSIAEITWKHTYKRLYSMDVIENFLQKAYEIERLKKLIQICSERNDCGFIVAEDEGQCIGFAQAVPYLDGLELSRIYILPDSQRKGLGQLLVNKIIDIAKAANKPHLYVYVEKENEDARAFYEREGFHTIDEIEDSALGVKSTLVKCQKQVS</sequence>
<evidence type="ECO:0000256" key="1">
    <source>
        <dbReference type="ARBA" id="ARBA00022679"/>
    </source>
</evidence>
<keyword evidence="1" id="KW-0808">Transferase</keyword>